<dbReference type="EMBL" id="JAHKNI010000028">
    <property type="protein sequence ID" value="MBU3068009.1"/>
    <property type="molecule type" value="Genomic_DNA"/>
</dbReference>
<dbReference type="Pfam" id="PF02575">
    <property type="entry name" value="YbaB_DNA_bd"/>
    <property type="match status" value="1"/>
</dbReference>
<dbReference type="SUPFAM" id="SSF82607">
    <property type="entry name" value="YbaB-like"/>
    <property type="match status" value="1"/>
</dbReference>
<name>A0ABS6BFM8_9NOCA</name>
<sequence length="169" mass="18445">MVGLAGPEDFPDLMEDIQSTLQSIARLQRDRTELIGKGSARRGRVTALVNANNILVDVKFTKDIDDLTHAELSRAIVEATQAAVEDVTQKTKELMQPLQEQRARLPKIQDLVPGMPDLRASMPMAPPPSLSKPAADSVATGEDSPMVYDNVEVVEEHKSREAGVTDSGW</sequence>
<dbReference type="Gene3D" id="3.30.1310.10">
    <property type="entry name" value="Nucleoid-associated protein YbaB-like domain"/>
    <property type="match status" value="1"/>
</dbReference>
<comment type="caution">
    <text evidence="2">The sequence shown here is derived from an EMBL/GenBank/DDBJ whole genome shotgun (WGS) entry which is preliminary data.</text>
</comment>
<dbReference type="InterPro" id="IPR004401">
    <property type="entry name" value="YbaB/EbfC"/>
</dbReference>
<evidence type="ECO:0000313" key="3">
    <source>
        <dbReference type="Proteomes" id="UP000733379"/>
    </source>
</evidence>
<gene>
    <name evidence="2" type="ORF">KO481_41660</name>
</gene>
<reference evidence="2 3" key="1">
    <citation type="submission" date="2021-06" db="EMBL/GenBank/DDBJ databases">
        <title>Actinomycetes sequencing.</title>
        <authorList>
            <person name="Shan Q."/>
        </authorList>
    </citation>
    <scope>NUCLEOTIDE SEQUENCE [LARGE SCALE GENOMIC DNA]</scope>
    <source>
        <strain evidence="2 3">NEAU-G5</strain>
    </source>
</reference>
<feature type="region of interest" description="Disordered" evidence="1">
    <location>
        <begin position="123"/>
        <end position="143"/>
    </location>
</feature>
<protein>
    <submittedName>
        <fullName evidence="2">YbaB/EbfC family nucleoid-associated protein</fullName>
    </submittedName>
</protein>
<evidence type="ECO:0000256" key="1">
    <source>
        <dbReference type="SAM" id="MobiDB-lite"/>
    </source>
</evidence>
<dbReference type="Proteomes" id="UP000733379">
    <property type="component" value="Unassembled WGS sequence"/>
</dbReference>
<accession>A0ABS6BFM8</accession>
<dbReference type="RefSeq" id="WP_215924088.1">
    <property type="nucleotide sequence ID" value="NZ_JAHKNI010000028.1"/>
</dbReference>
<keyword evidence="3" id="KW-1185">Reference proteome</keyword>
<proteinExistence type="predicted"/>
<organism evidence="2 3">
    <name type="scientific">Nocardia albiluteola</name>
    <dbReference type="NCBI Taxonomy" id="2842303"/>
    <lineage>
        <taxon>Bacteria</taxon>
        <taxon>Bacillati</taxon>
        <taxon>Actinomycetota</taxon>
        <taxon>Actinomycetes</taxon>
        <taxon>Mycobacteriales</taxon>
        <taxon>Nocardiaceae</taxon>
        <taxon>Nocardia</taxon>
    </lineage>
</organism>
<evidence type="ECO:0000313" key="2">
    <source>
        <dbReference type="EMBL" id="MBU3068009.1"/>
    </source>
</evidence>
<dbReference type="InterPro" id="IPR036894">
    <property type="entry name" value="YbaB-like_sf"/>
</dbReference>